<proteinExistence type="predicted"/>
<sequence>MQDPDKDISHVVALLTTSAHPGAHKAAVERFFTSDAGLKHPLCVVTRGPNSRCEILGAYQWYRILSPRAVVEVKEIVYNRRKNVLFLEVVQRFRVRWSPFPPIPARSIVRLDLEERDGLHYIVLEEDLFHPVDVAALVIPPLKPFVSLALRASNFVHYIGAGIAQNVGVWKPEPVRTTVTA</sequence>
<evidence type="ECO:0000313" key="3">
    <source>
        <dbReference type="Proteomes" id="UP000007148"/>
    </source>
</evidence>
<reference evidence="2 3" key="1">
    <citation type="journal article" date="2011" name="PLoS Pathog.">
        <title>Endophytic Life Strategies Decoded by Genome and Transcriptome Analyses of the Mutualistic Root Symbiont Piriformospora indica.</title>
        <authorList>
            <person name="Zuccaro A."/>
            <person name="Lahrmann U."/>
            <person name="Guldener U."/>
            <person name="Langen G."/>
            <person name="Pfiffi S."/>
            <person name="Biedenkopf D."/>
            <person name="Wong P."/>
            <person name="Samans B."/>
            <person name="Grimm C."/>
            <person name="Basiewicz M."/>
            <person name="Murat C."/>
            <person name="Martin F."/>
            <person name="Kogel K.H."/>
        </authorList>
    </citation>
    <scope>NUCLEOTIDE SEQUENCE [LARGE SCALE GENOMIC DNA]</scope>
    <source>
        <strain evidence="2 3">DSM 11827</strain>
    </source>
</reference>
<dbReference type="InParanoid" id="G4THM3"/>
<evidence type="ECO:0000313" key="2">
    <source>
        <dbReference type="EMBL" id="CCA70804.1"/>
    </source>
</evidence>
<feature type="domain" description="SigF-like NTF2-like" evidence="1">
    <location>
        <begin position="1"/>
        <end position="168"/>
    </location>
</feature>
<name>G4THM3_SERID</name>
<dbReference type="STRING" id="1109443.G4THM3"/>
<dbReference type="eggNOG" id="ENOG502S534">
    <property type="taxonomic scope" value="Eukaryota"/>
</dbReference>
<dbReference type="Pfam" id="PF24840">
    <property type="entry name" value="NTF2_SigF"/>
    <property type="match status" value="1"/>
</dbReference>
<dbReference type="OrthoDB" id="2344312at2759"/>
<keyword evidence="3" id="KW-1185">Reference proteome</keyword>
<dbReference type="HOGENOM" id="CLU_079426_1_0_1"/>
<accession>G4THM3</accession>
<gene>
    <name evidence="2" type="ORF">PIIN_04739</name>
</gene>
<dbReference type="InterPro" id="IPR057514">
    <property type="entry name" value="NTF2_SigF"/>
</dbReference>
<dbReference type="PANTHER" id="PTHR35393:SF1">
    <property type="entry name" value="SNOAL-LIKE DOMAIN-CONTAINING PROTEIN"/>
    <property type="match status" value="1"/>
</dbReference>
<dbReference type="PANTHER" id="PTHR35393">
    <property type="entry name" value="CHROMOSOME 1, WHOLE GENOME SHOTGUN SEQUENCE"/>
    <property type="match status" value="1"/>
</dbReference>
<protein>
    <recommendedName>
        <fullName evidence="1">SigF-like NTF2-like domain-containing protein</fullName>
    </recommendedName>
</protein>
<dbReference type="AlphaFoldDB" id="G4THM3"/>
<comment type="caution">
    <text evidence="2">The sequence shown here is derived from an EMBL/GenBank/DDBJ whole genome shotgun (WGS) entry which is preliminary data.</text>
</comment>
<organism evidence="2 3">
    <name type="scientific">Serendipita indica (strain DSM 11827)</name>
    <name type="common">Root endophyte fungus</name>
    <name type="synonym">Piriformospora indica</name>
    <dbReference type="NCBI Taxonomy" id="1109443"/>
    <lineage>
        <taxon>Eukaryota</taxon>
        <taxon>Fungi</taxon>
        <taxon>Dikarya</taxon>
        <taxon>Basidiomycota</taxon>
        <taxon>Agaricomycotina</taxon>
        <taxon>Agaricomycetes</taxon>
        <taxon>Sebacinales</taxon>
        <taxon>Serendipitaceae</taxon>
        <taxon>Serendipita</taxon>
    </lineage>
</organism>
<evidence type="ECO:0000259" key="1">
    <source>
        <dbReference type="Pfam" id="PF24840"/>
    </source>
</evidence>
<dbReference type="Proteomes" id="UP000007148">
    <property type="component" value="Unassembled WGS sequence"/>
</dbReference>
<dbReference type="EMBL" id="CAFZ01000095">
    <property type="protein sequence ID" value="CCA70804.1"/>
    <property type="molecule type" value="Genomic_DNA"/>
</dbReference>
<dbReference type="OMA" id="RTINTYF"/>